<proteinExistence type="predicted"/>
<accession>A0A1F6WBR0</accession>
<protein>
    <submittedName>
        <fullName evidence="1">Uncharacterized protein</fullName>
    </submittedName>
</protein>
<name>A0A1F6WBR0_9BACT</name>
<sequence>MATGDGQPGDPRTEAAITFQVKKEGVSADFLNSFMMVSMQCKALLKLDEEKFPLRHYGSSEANVRGKILEASQKFITYTDYMTKGGEDDKIDGFALEDFLTERGREIVARLDAIVLEINDIFKLHPEDFDINEIFIRLTELHDLVDNQGSYR</sequence>
<evidence type="ECO:0000313" key="1">
    <source>
        <dbReference type="EMBL" id="OGI79196.1"/>
    </source>
</evidence>
<gene>
    <name evidence="1" type="ORF">A3F19_01870</name>
</gene>
<dbReference type="AlphaFoldDB" id="A0A1F6WBR0"/>
<dbReference type="EMBL" id="MFUJ01000021">
    <property type="protein sequence ID" value="OGI79196.1"/>
    <property type="molecule type" value="Genomic_DNA"/>
</dbReference>
<reference evidence="1 2" key="1">
    <citation type="journal article" date="2016" name="Nat. Commun.">
        <title>Thousands of microbial genomes shed light on interconnected biogeochemical processes in an aquifer system.</title>
        <authorList>
            <person name="Anantharaman K."/>
            <person name="Brown C.T."/>
            <person name="Hug L.A."/>
            <person name="Sharon I."/>
            <person name="Castelle C.J."/>
            <person name="Probst A.J."/>
            <person name="Thomas B.C."/>
            <person name="Singh A."/>
            <person name="Wilkins M.J."/>
            <person name="Karaoz U."/>
            <person name="Brodie E.L."/>
            <person name="Williams K.H."/>
            <person name="Hubbard S.S."/>
            <person name="Banfield J.F."/>
        </authorList>
    </citation>
    <scope>NUCLEOTIDE SEQUENCE [LARGE SCALE GENOMIC DNA]</scope>
</reference>
<comment type="caution">
    <text evidence="1">The sequence shown here is derived from an EMBL/GenBank/DDBJ whole genome shotgun (WGS) entry which is preliminary data.</text>
</comment>
<organism evidence="1 2">
    <name type="scientific">Candidatus Nomurabacteria bacterium RIFCSPHIGHO2_12_FULL_37_29</name>
    <dbReference type="NCBI Taxonomy" id="1801759"/>
    <lineage>
        <taxon>Bacteria</taxon>
        <taxon>Candidatus Nomuraibacteriota</taxon>
    </lineage>
</organism>
<evidence type="ECO:0000313" key="2">
    <source>
        <dbReference type="Proteomes" id="UP000177052"/>
    </source>
</evidence>
<dbReference type="Proteomes" id="UP000177052">
    <property type="component" value="Unassembled WGS sequence"/>
</dbReference>